<dbReference type="GeneID" id="108733085"/>
<comment type="catalytic activity">
    <reaction evidence="19">
        <text>octanal + NADP(+) = (2E)-octenal + NADPH + H(+)</text>
        <dbReference type="Rhea" id="RHEA:50780"/>
        <dbReference type="ChEBI" id="CHEBI:15378"/>
        <dbReference type="ChEBI" id="CHEBI:17935"/>
        <dbReference type="ChEBI" id="CHEBI:57783"/>
        <dbReference type="ChEBI" id="CHEBI:58349"/>
        <dbReference type="ChEBI" id="CHEBI:61748"/>
    </reaction>
    <physiologicalReaction direction="right-to-left" evidence="19">
        <dbReference type="Rhea" id="RHEA:50782"/>
    </physiologicalReaction>
</comment>
<keyword evidence="12" id="KW-0560">Oxidoreductase</keyword>
<dbReference type="CDD" id="cd08294">
    <property type="entry name" value="leukotriene_B4_DH_like"/>
    <property type="match status" value="1"/>
</dbReference>
<dbReference type="InterPro" id="IPR041694">
    <property type="entry name" value="ADH_N_2"/>
</dbReference>
<evidence type="ECO:0000256" key="32">
    <source>
        <dbReference type="ARBA" id="ARBA00049179"/>
    </source>
</evidence>
<evidence type="ECO:0000256" key="1">
    <source>
        <dbReference type="ARBA" id="ARBA00004496"/>
    </source>
</evidence>
<evidence type="ECO:0000256" key="4">
    <source>
        <dbReference type="ARBA" id="ARBA00011981"/>
    </source>
</evidence>
<evidence type="ECO:0000256" key="14">
    <source>
        <dbReference type="ARBA" id="ARBA00023278"/>
    </source>
</evidence>
<evidence type="ECO:0000256" key="15">
    <source>
        <dbReference type="ARBA" id="ARBA00031851"/>
    </source>
</evidence>
<proteinExistence type="inferred from homology"/>
<comment type="catalytic activity">
    <reaction evidence="21">
        <text>pentan-2-one + NADP(+) = (E)-pent-3-en-2-one + NADPH + H(+)</text>
        <dbReference type="Rhea" id="RHEA:50788"/>
        <dbReference type="ChEBI" id="CHEBI:15378"/>
        <dbReference type="ChEBI" id="CHEBI:16472"/>
        <dbReference type="ChEBI" id="CHEBI:57783"/>
        <dbReference type="ChEBI" id="CHEBI:58349"/>
        <dbReference type="ChEBI" id="CHEBI:145276"/>
    </reaction>
    <physiologicalReaction direction="right-to-left" evidence="21">
        <dbReference type="Rhea" id="RHEA:50790"/>
    </physiologicalReaction>
</comment>
<dbReference type="InterPro" id="IPR011032">
    <property type="entry name" value="GroES-like_sf"/>
</dbReference>
<evidence type="ECO:0000259" key="35">
    <source>
        <dbReference type="Pfam" id="PF16884"/>
    </source>
</evidence>
<gene>
    <name evidence="37" type="primary">LOC108733085</name>
</gene>
<dbReference type="FunFam" id="3.40.50.720:FF:000121">
    <property type="entry name" value="Prostaglandin reductase 2"/>
    <property type="match status" value="1"/>
</dbReference>
<evidence type="ECO:0000256" key="6">
    <source>
        <dbReference type="ARBA" id="ARBA00020651"/>
    </source>
</evidence>
<dbReference type="GO" id="GO:0047522">
    <property type="term" value="F:15-oxoprostaglandin 13-reductase [NAD(P)+] activity"/>
    <property type="evidence" value="ECO:0007669"/>
    <property type="project" value="UniProtKB-EC"/>
</dbReference>
<comment type="catalytic activity">
    <reaction evidence="27">
        <text>4-hydroxynonanal + NADP(+) = (E)-4-hydroxynon-2-enal + NADPH + H(+)</text>
        <dbReference type="Rhea" id="RHEA:64736"/>
        <dbReference type="ChEBI" id="CHEBI:15378"/>
        <dbReference type="ChEBI" id="CHEBI:57783"/>
        <dbReference type="ChEBI" id="CHEBI:58349"/>
        <dbReference type="ChEBI" id="CHEBI:58968"/>
        <dbReference type="ChEBI" id="CHEBI:156112"/>
    </reaction>
    <physiologicalReaction direction="right-to-left" evidence="27">
        <dbReference type="Rhea" id="RHEA:64738"/>
    </physiologicalReaction>
</comment>
<evidence type="ECO:0000256" key="13">
    <source>
        <dbReference type="ARBA" id="ARBA00023098"/>
    </source>
</evidence>
<evidence type="ECO:0000256" key="22">
    <source>
        <dbReference type="ARBA" id="ARBA00047871"/>
    </source>
</evidence>
<evidence type="ECO:0000256" key="25">
    <source>
        <dbReference type="ARBA" id="ARBA00048066"/>
    </source>
</evidence>
<evidence type="ECO:0000256" key="2">
    <source>
        <dbReference type="ARBA" id="ARBA00010460"/>
    </source>
</evidence>
<comment type="catalytic activity">
    <reaction evidence="20">
        <text>decanal + NADP(+) = (2E)-decenal + NADPH + H(+)</text>
        <dbReference type="Rhea" id="RHEA:50612"/>
        <dbReference type="ChEBI" id="CHEBI:15378"/>
        <dbReference type="ChEBI" id="CHEBI:31457"/>
        <dbReference type="ChEBI" id="CHEBI:57783"/>
        <dbReference type="ChEBI" id="CHEBI:58349"/>
        <dbReference type="ChEBI" id="CHEBI:133455"/>
    </reaction>
    <physiologicalReaction direction="right-to-left" evidence="20">
        <dbReference type="Rhea" id="RHEA:50614"/>
    </physiologicalReaction>
</comment>
<comment type="subunit">
    <text evidence="3">Monomer or homodimer.</text>
</comment>
<comment type="catalytic activity">
    <reaction evidence="24">
        <text>dodecanal + NADP(+) = (2E)-dodecenal + NADPH + H(+)</text>
        <dbReference type="Rhea" id="RHEA:50784"/>
        <dbReference type="ChEBI" id="CHEBI:15378"/>
        <dbReference type="ChEBI" id="CHEBI:27836"/>
        <dbReference type="ChEBI" id="CHEBI:57783"/>
        <dbReference type="ChEBI" id="CHEBI:58349"/>
        <dbReference type="ChEBI" id="CHEBI:133741"/>
    </reaction>
    <physiologicalReaction direction="right-to-left" evidence="24">
        <dbReference type="Rhea" id="RHEA:50786"/>
    </physiologicalReaction>
</comment>
<name>A0A1W4WHR3_AGRPL</name>
<dbReference type="Gene3D" id="3.40.50.720">
    <property type="entry name" value="NAD(P)-binding Rossmann-like Domain"/>
    <property type="match status" value="1"/>
</dbReference>
<evidence type="ECO:0000256" key="29">
    <source>
        <dbReference type="ARBA" id="ARBA00048953"/>
    </source>
</evidence>
<evidence type="ECO:0000256" key="28">
    <source>
        <dbReference type="ARBA" id="ARBA00048591"/>
    </source>
</evidence>
<evidence type="ECO:0000256" key="30">
    <source>
        <dbReference type="ARBA" id="ARBA00049068"/>
    </source>
</evidence>
<feature type="domain" description="Alcohol dehydrogenase-like C-terminal" evidence="34">
    <location>
        <begin position="161"/>
        <end position="291"/>
    </location>
</feature>
<evidence type="ECO:0000313" key="37">
    <source>
        <dbReference type="RefSeq" id="XP_018319638.1"/>
    </source>
</evidence>
<evidence type="ECO:0000256" key="33">
    <source>
        <dbReference type="ARBA" id="ARBA00049368"/>
    </source>
</evidence>
<evidence type="ECO:0000259" key="34">
    <source>
        <dbReference type="Pfam" id="PF00107"/>
    </source>
</evidence>
<dbReference type="GO" id="GO:0032440">
    <property type="term" value="F:2-alkenal reductase [NAD(P)H] activity"/>
    <property type="evidence" value="ECO:0007669"/>
    <property type="project" value="UniProtKB-EC"/>
</dbReference>
<comment type="catalytic activity">
    <reaction evidence="28">
        <text>20-hydroxy-leukotriene B4 + NADP(+) = 12-oxo-20-hydroxy-leukotriene B4 + NADPH + H(+)</text>
        <dbReference type="Rhea" id="RHEA:51208"/>
        <dbReference type="ChEBI" id="CHEBI:15378"/>
        <dbReference type="ChEBI" id="CHEBI:57460"/>
        <dbReference type="ChEBI" id="CHEBI:57783"/>
        <dbReference type="ChEBI" id="CHEBI:58349"/>
        <dbReference type="ChEBI" id="CHEBI:133346"/>
    </reaction>
    <physiologicalReaction direction="left-to-right" evidence="28">
        <dbReference type="Rhea" id="RHEA:51209"/>
    </physiologicalReaction>
</comment>
<evidence type="ECO:0000256" key="20">
    <source>
        <dbReference type="ARBA" id="ARBA00047617"/>
    </source>
</evidence>
<evidence type="ECO:0000256" key="26">
    <source>
        <dbReference type="ARBA" id="ARBA00048290"/>
    </source>
</evidence>
<comment type="catalytic activity">
    <reaction evidence="30">
        <text>(5S,12S)-dihydroxy-(6E,10E,12E,14Z)-eicosatetraenoate + NADP(+) = 12-oxo-(5S)-hydroxy-(6E,8E,10E,14Z)-eicosatetraenoate + NADPH + H(+)</text>
        <dbReference type="Rhea" id="RHEA:51212"/>
        <dbReference type="ChEBI" id="CHEBI:15378"/>
        <dbReference type="ChEBI" id="CHEBI:57783"/>
        <dbReference type="ChEBI" id="CHEBI:58349"/>
        <dbReference type="ChEBI" id="CHEBI:133974"/>
        <dbReference type="ChEBI" id="CHEBI:133975"/>
    </reaction>
    <physiologicalReaction direction="left-to-right" evidence="30">
        <dbReference type="Rhea" id="RHEA:51213"/>
    </physiologicalReaction>
</comment>
<evidence type="ECO:0000256" key="19">
    <source>
        <dbReference type="ARBA" id="ARBA00047461"/>
    </source>
</evidence>
<comment type="catalytic activity">
    <reaction evidence="25">
        <text>nonan-2-one + NADP(+) = (3E)-nonen-2-one + NADPH + H(+)</text>
        <dbReference type="Rhea" id="RHEA:50616"/>
        <dbReference type="ChEBI" id="CHEBI:15378"/>
        <dbReference type="ChEBI" id="CHEBI:57783"/>
        <dbReference type="ChEBI" id="CHEBI:58349"/>
        <dbReference type="ChEBI" id="CHEBI:77927"/>
        <dbReference type="ChEBI" id="CHEBI:133457"/>
    </reaction>
    <physiologicalReaction direction="right-to-left" evidence="25">
        <dbReference type="Rhea" id="RHEA:50618"/>
    </physiologicalReaction>
</comment>
<evidence type="ECO:0000256" key="8">
    <source>
        <dbReference type="ARBA" id="ARBA00022553"/>
    </source>
</evidence>
<evidence type="ECO:0000256" key="10">
    <source>
        <dbReference type="ARBA" id="ARBA00022857"/>
    </source>
</evidence>
<keyword evidence="10" id="KW-0521">NADP</keyword>
<evidence type="ECO:0000256" key="9">
    <source>
        <dbReference type="ARBA" id="ARBA00022832"/>
    </source>
</evidence>
<evidence type="ECO:0000256" key="3">
    <source>
        <dbReference type="ARBA" id="ARBA00011852"/>
    </source>
</evidence>
<dbReference type="InterPro" id="IPR013149">
    <property type="entry name" value="ADH-like_C"/>
</dbReference>
<comment type="catalytic activity">
    <reaction evidence="22">
        <text>leukotriene B4 + NADP(+) = 12-oxo-leukotriene B4 + NADPH + H(+)</text>
        <dbReference type="Rhea" id="RHEA:50608"/>
        <dbReference type="ChEBI" id="CHEBI:15378"/>
        <dbReference type="ChEBI" id="CHEBI:57461"/>
        <dbReference type="ChEBI" id="CHEBI:57783"/>
        <dbReference type="ChEBI" id="CHEBI:58349"/>
        <dbReference type="ChEBI" id="CHEBI:133309"/>
    </reaction>
    <physiologicalReaction direction="left-to-right" evidence="22">
        <dbReference type="Rhea" id="RHEA:50609"/>
    </physiologicalReaction>
</comment>
<evidence type="ECO:0000256" key="31">
    <source>
        <dbReference type="ARBA" id="ARBA00049070"/>
    </source>
</evidence>
<keyword evidence="8" id="KW-0597">Phosphoprotein</keyword>
<keyword evidence="11" id="KW-0007">Acetylation</keyword>
<comment type="similarity">
    <text evidence="2">Belongs to the NADP-dependent oxidoreductase L4BD family.</text>
</comment>
<keyword evidence="36" id="KW-1185">Reference proteome</keyword>
<evidence type="ECO:0000256" key="12">
    <source>
        <dbReference type="ARBA" id="ARBA00023002"/>
    </source>
</evidence>
<dbReference type="RefSeq" id="XP_018319638.1">
    <property type="nucleotide sequence ID" value="XM_018464136.2"/>
</dbReference>
<keyword evidence="9" id="KW-0276">Fatty acid metabolism</keyword>
<dbReference type="PANTHER" id="PTHR43205">
    <property type="entry name" value="PROSTAGLANDIN REDUCTASE"/>
    <property type="match status" value="1"/>
</dbReference>
<comment type="subcellular location">
    <subcellularLocation>
        <location evidence="1">Cytoplasm</location>
    </subcellularLocation>
</comment>
<keyword evidence="13" id="KW-0443">Lipid metabolism</keyword>
<dbReference type="EC" id="1.3.1.48" evidence="4"/>
<keyword evidence="7" id="KW-0644">Prostaglandin metabolism</keyword>
<comment type="catalytic activity">
    <reaction evidence="29">
        <text>6-trans-leukotriene B4 + NADP(+) = 12-oxo-(5S)-hydroxy-(6E,8E,10E,14Z)-eicosatetraenoate + NADPH + H(+)</text>
        <dbReference type="Rhea" id="RHEA:51204"/>
        <dbReference type="ChEBI" id="CHEBI:15378"/>
        <dbReference type="ChEBI" id="CHEBI:57783"/>
        <dbReference type="ChEBI" id="CHEBI:58349"/>
        <dbReference type="ChEBI" id="CHEBI:90723"/>
        <dbReference type="ChEBI" id="CHEBI:133974"/>
    </reaction>
    <physiologicalReaction direction="left-to-right" evidence="29">
        <dbReference type="Rhea" id="RHEA:51205"/>
    </physiologicalReaction>
</comment>
<reference evidence="37" key="1">
    <citation type="submission" date="2025-08" db="UniProtKB">
        <authorList>
            <consortium name="RefSeq"/>
        </authorList>
    </citation>
    <scope>IDENTIFICATION</scope>
    <source>
        <tissue evidence="37">Entire body</tissue>
    </source>
</reference>
<dbReference type="Proteomes" id="UP000192223">
    <property type="component" value="Unplaced"/>
</dbReference>
<evidence type="ECO:0000256" key="24">
    <source>
        <dbReference type="ARBA" id="ARBA00047903"/>
    </source>
</evidence>
<dbReference type="InterPro" id="IPR045010">
    <property type="entry name" value="MDR_fam"/>
</dbReference>
<evidence type="ECO:0000256" key="11">
    <source>
        <dbReference type="ARBA" id="ARBA00022990"/>
    </source>
</evidence>
<evidence type="ECO:0000256" key="7">
    <source>
        <dbReference type="ARBA" id="ARBA00022501"/>
    </source>
</evidence>
<dbReference type="GO" id="GO:0006693">
    <property type="term" value="P:prostaglandin metabolic process"/>
    <property type="evidence" value="ECO:0007669"/>
    <property type="project" value="UniProtKB-KW"/>
</dbReference>
<evidence type="ECO:0000256" key="23">
    <source>
        <dbReference type="ARBA" id="ARBA00047878"/>
    </source>
</evidence>
<keyword evidence="14" id="KW-0379">Hydroxylation</keyword>
<dbReference type="Pfam" id="PF16884">
    <property type="entry name" value="ADH_N_2"/>
    <property type="match status" value="1"/>
</dbReference>
<comment type="catalytic activity">
    <reaction evidence="31">
        <text>13,14-dihydro-15-oxo-prostaglandin E1 + NADP(+) = 15-oxoprostaglandin E1 + NADPH + H(+)</text>
        <dbReference type="Rhea" id="RHEA:50584"/>
        <dbReference type="ChEBI" id="CHEBI:15378"/>
        <dbReference type="ChEBI" id="CHEBI:57401"/>
        <dbReference type="ChEBI" id="CHEBI:57783"/>
        <dbReference type="ChEBI" id="CHEBI:58349"/>
        <dbReference type="ChEBI" id="CHEBI:133408"/>
    </reaction>
    <physiologicalReaction direction="right-to-left" evidence="31">
        <dbReference type="Rhea" id="RHEA:50586"/>
    </physiologicalReaction>
</comment>
<organism evidence="36 37">
    <name type="scientific">Agrilus planipennis</name>
    <name type="common">Emerald ash borer</name>
    <name type="synonym">Agrilus marcopoli</name>
    <dbReference type="NCBI Taxonomy" id="224129"/>
    <lineage>
        <taxon>Eukaryota</taxon>
        <taxon>Metazoa</taxon>
        <taxon>Ecdysozoa</taxon>
        <taxon>Arthropoda</taxon>
        <taxon>Hexapoda</taxon>
        <taxon>Insecta</taxon>
        <taxon>Pterygota</taxon>
        <taxon>Neoptera</taxon>
        <taxon>Endopterygota</taxon>
        <taxon>Coleoptera</taxon>
        <taxon>Polyphaga</taxon>
        <taxon>Elateriformia</taxon>
        <taxon>Buprestoidea</taxon>
        <taxon>Buprestidae</taxon>
        <taxon>Agrilinae</taxon>
        <taxon>Agrilus</taxon>
    </lineage>
</organism>
<dbReference type="EC" id="1.3.1.74" evidence="5"/>
<dbReference type="SUPFAM" id="SSF50129">
    <property type="entry name" value="GroES-like"/>
    <property type="match status" value="2"/>
</dbReference>
<dbReference type="Pfam" id="PF00107">
    <property type="entry name" value="ADH_zinc_N"/>
    <property type="match status" value="1"/>
</dbReference>
<dbReference type="InParanoid" id="A0A1W4WHR3"/>
<feature type="domain" description="Oxidoreductase N-terminal" evidence="35">
    <location>
        <begin position="5"/>
        <end position="98"/>
    </location>
</feature>
<evidence type="ECO:0000256" key="17">
    <source>
        <dbReference type="ARBA" id="ARBA00032297"/>
    </source>
</evidence>
<dbReference type="PANTHER" id="PTHR43205:SF7">
    <property type="entry name" value="PROSTAGLANDIN REDUCTASE 1"/>
    <property type="match status" value="1"/>
</dbReference>
<sequence>MVLARKYILSRHFKGLPKADDLKLVEEELPPLKEGQFLSEAVYFSVDPFLRAYNPLQPLGSTMLGNQVAKIIKSKNSKYPEGKYIYGAYGWRTHTIGPKQLEEDALGYKEQEYLLPDFGNLPLSLGLGMLGMPGNTAYFGFLELCKPKEGETVVVTAAAGAIGSHVGQIAKIKKCRVIGIAGSDEKGKWLTEELGFDSFINYKKPGLLENLKAAAPNGIDCYFDNVGGEISSIVISQMNSFGRIAVCGAITSYNSDITNMPKATMIQGFLILKQLKLEGYYVFRWIDRWMEGINQNLQWIKEGKLKYRETVTEGFENLLPALIDLLNGGNVGKAIVKA</sequence>
<dbReference type="GO" id="GO:0005737">
    <property type="term" value="C:cytoplasm"/>
    <property type="evidence" value="ECO:0007669"/>
    <property type="project" value="UniProtKB-SubCell"/>
</dbReference>
<evidence type="ECO:0000256" key="5">
    <source>
        <dbReference type="ARBA" id="ARBA00012410"/>
    </source>
</evidence>
<protein>
    <recommendedName>
        <fullName evidence="6">Prostaglandin reductase 1</fullName>
        <ecNumber evidence="4">1.3.1.48</ecNumber>
        <ecNumber evidence="5">1.3.1.74</ecNumber>
    </recommendedName>
    <alternativeName>
        <fullName evidence="18">15-oxoprostaglandin 13-reductase</fullName>
    </alternativeName>
    <alternativeName>
        <fullName evidence="16">Dithiolethione-inducible gene 1 protein</fullName>
    </alternativeName>
    <alternativeName>
        <fullName evidence="15">Leukotriene B4 12-hydroxydehydrogenase</fullName>
    </alternativeName>
    <alternativeName>
        <fullName evidence="17">NAD(P)H-dependent alkenal/one oxidoreductase</fullName>
    </alternativeName>
</protein>
<dbReference type="Gene3D" id="3.90.180.10">
    <property type="entry name" value="Medium-chain alcohol dehydrogenases, catalytic domain"/>
    <property type="match status" value="1"/>
</dbReference>
<dbReference type="AlphaFoldDB" id="A0A1W4WHR3"/>
<dbReference type="InterPro" id="IPR036291">
    <property type="entry name" value="NAD(P)-bd_dom_sf"/>
</dbReference>
<evidence type="ECO:0000256" key="21">
    <source>
        <dbReference type="ARBA" id="ARBA00047742"/>
    </source>
</evidence>
<evidence type="ECO:0000313" key="36">
    <source>
        <dbReference type="Proteomes" id="UP000192223"/>
    </source>
</evidence>
<comment type="catalytic activity">
    <reaction evidence="26">
        <text>13,14-dihydro-15-oxo-PGF2alpha + NADP(+) = 15-oxoprostaglandin F2alpha + NADPH + H(+)</text>
        <dbReference type="Rhea" id="RHEA:50588"/>
        <dbReference type="ChEBI" id="CHEBI:15378"/>
        <dbReference type="ChEBI" id="CHEBI:57783"/>
        <dbReference type="ChEBI" id="CHEBI:58349"/>
        <dbReference type="ChEBI" id="CHEBI:133374"/>
        <dbReference type="ChEBI" id="CHEBI:133409"/>
    </reaction>
    <physiologicalReaction direction="right-to-left" evidence="26">
        <dbReference type="Rhea" id="RHEA:50590"/>
    </physiologicalReaction>
</comment>
<accession>A0A1W4WHR3</accession>
<comment type="catalytic activity">
    <reaction evidence="23">
        <text>13,14-dihydro-15-oxo-prostaglandin F1alpha + NADP(+) = 15-oxoprostaglandin F1alpha + NADPH + H(+)</text>
        <dbReference type="Rhea" id="RHEA:50592"/>
        <dbReference type="ChEBI" id="CHEBI:15378"/>
        <dbReference type="ChEBI" id="CHEBI:57783"/>
        <dbReference type="ChEBI" id="CHEBI:58349"/>
        <dbReference type="ChEBI" id="CHEBI:79072"/>
        <dbReference type="ChEBI" id="CHEBI:133411"/>
    </reaction>
    <physiologicalReaction direction="right-to-left" evidence="23">
        <dbReference type="Rhea" id="RHEA:50594"/>
    </physiologicalReaction>
</comment>
<comment type="catalytic activity">
    <reaction evidence="33">
        <text>hexanal + NADP(+) = (E)-hex-2-enal + NADPH + H(+)</text>
        <dbReference type="Rhea" id="RHEA:50776"/>
        <dbReference type="ChEBI" id="CHEBI:15378"/>
        <dbReference type="ChEBI" id="CHEBI:28913"/>
        <dbReference type="ChEBI" id="CHEBI:57783"/>
        <dbReference type="ChEBI" id="CHEBI:58349"/>
        <dbReference type="ChEBI" id="CHEBI:88528"/>
    </reaction>
    <physiologicalReaction direction="right-to-left" evidence="33">
        <dbReference type="Rhea" id="RHEA:50778"/>
    </physiologicalReaction>
</comment>
<dbReference type="SUPFAM" id="SSF51735">
    <property type="entry name" value="NAD(P)-binding Rossmann-fold domains"/>
    <property type="match status" value="1"/>
</dbReference>
<evidence type="ECO:0000256" key="16">
    <source>
        <dbReference type="ARBA" id="ARBA00032255"/>
    </source>
</evidence>
<dbReference type="KEGG" id="apln:108733085"/>
<evidence type="ECO:0000256" key="27">
    <source>
        <dbReference type="ARBA" id="ARBA00048387"/>
    </source>
</evidence>
<evidence type="ECO:0000256" key="18">
    <source>
        <dbReference type="ARBA" id="ARBA00033119"/>
    </source>
</evidence>
<dbReference type="OrthoDB" id="809632at2759"/>
<dbReference type="InterPro" id="IPR014190">
    <property type="entry name" value="PTGR1"/>
</dbReference>
<comment type="catalytic activity">
    <reaction evidence="32">
        <text>an n-alkanal + NADP(+) = an alk-2-enal + NADPH + H(+)</text>
        <dbReference type="Rhea" id="RHEA:13737"/>
        <dbReference type="ChEBI" id="CHEBI:12834"/>
        <dbReference type="ChEBI" id="CHEBI:13757"/>
        <dbReference type="ChEBI" id="CHEBI:15378"/>
        <dbReference type="ChEBI" id="CHEBI:57783"/>
        <dbReference type="ChEBI" id="CHEBI:58349"/>
        <dbReference type="EC" id="1.3.1.74"/>
    </reaction>
    <physiologicalReaction direction="right-to-left" evidence="32">
        <dbReference type="Rhea" id="RHEA:13739"/>
    </physiologicalReaction>
</comment>